<dbReference type="RefSeq" id="WP_263036855.1">
    <property type="nucleotide sequence ID" value="NZ_JAOTPL010000002.1"/>
</dbReference>
<organism evidence="2 3">
    <name type="scientific">Haoranjiania flava</name>
    <dbReference type="NCBI Taxonomy" id="1856322"/>
    <lineage>
        <taxon>Bacteria</taxon>
        <taxon>Pseudomonadati</taxon>
        <taxon>Bacteroidota</taxon>
        <taxon>Chitinophagia</taxon>
        <taxon>Chitinophagales</taxon>
        <taxon>Chitinophagaceae</taxon>
        <taxon>Haoranjiania</taxon>
    </lineage>
</organism>
<evidence type="ECO:0000256" key="1">
    <source>
        <dbReference type="SAM" id="Phobius"/>
    </source>
</evidence>
<reference evidence="2" key="1">
    <citation type="submission" date="2022-10" db="EMBL/GenBank/DDBJ databases">
        <authorList>
            <person name="Kim H.S."/>
            <person name="Kim J.-S."/>
            <person name="Suh M.K."/>
            <person name="Eom M.K."/>
            <person name="Lee J.-S."/>
        </authorList>
    </citation>
    <scope>NUCLEOTIDE SEQUENCE</scope>
    <source>
        <strain evidence="2">LIP-5</strain>
    </source>
</reference>
<feature type="transmembrane region" description="Helical" evidence="1">
    <location>
        <begin position="260"/>
        <end position="279"/>
    </location>
</feature>
<dbReference type="PANTHER" id="PTHR31061:SF24">
    <property type="entry name" value="LD22376P"/>
    <property type="match status" value="1"/>
</dbReference>
<feature type="transmembrane region" description="Helical" evidence="1">
    <location>
        <begin position="353"/>
        <end position="371"/>
    </location>
</feature>
<dbReference type="EMBL" id="JAOTPL010000002">
    <property type="protein sequence ID" value="MCU7693370.1"/>
    <property type="molecule type" value="Genomic_DNA"/>
</dbReference>
<evidence type="ECO:0000313" key="2">
    <source>
        <dbReference type="EMBL" id="MCU7693370.1"/>
    </source>
</evidence>
<feature type="transmembrane region" description="Helical" evidence="1">
    <location>
        <begin position="49"/>
        <end position="69"/>
    </location>
</feature>
<dbReference type="AlphaFoldDB" id="A0AAE3IJV1"/>
<keyword evidence="1" id="KW-1133">Transmembrane helix</keyword>
<gene>
    <name evidence="2" type="ORF">OD355_02430</name>
</gene>
<accession>A0AAE3IJV1</accession>
<dbReference type="Proteomes" id="UP001209317">
    <property type="component" value="Unassembled WGS sequence"/>
</dbReference>
<sequence>MKKERYYSLDVFRGMTVALMILVNNPGSWSHIYGPLKHAPWNGWTPTDLVFPFFLFAVGNALSFVMPRLRASGEKAFLRKVFKRFLLIFIIGLLLNWYPFVKWDGESLVFKAWENVRIMGVLQRIAIAYLFAALIIYYFKNKGAAMISVVILAVYAMICYYNNAGVNEYIFGADFDKAILGESHMYRDGGKYFDPEGLASSLTPIVQVIFGYFVGWYIQWKGKNMAMVRNLLLAGLFLVGVAYLWDIVTPINKKIWTSSYVLLTTGLATSLIAIIIWMIEFRNWRGAWSKFFNAFGKNPLFIFVLSGLLPKTLALFRIADGFKDDGTQKYLTPLGWFYKYVCKPLFANENNASLLYALVFITFMWLIVWWMDKKKIYIKV</sequence>
<feature type="transmembrane region" description="Helical" evidence="1">
    <location>
        <begin position="81"/>
        <end position="101"/>
    </location>
</feature>
<name>A0AAE3IJV1_9BACT</name>
<feature type="transmembrane region" description="Helical" evidence="1">
    <location>
        <begin position="300"/>
        <end position="319"/>
    </location>
</feature>
<feature type="transmembrane region" description="Helical" evidence="1">
    <location>
        <begin position="230"/>
        <end position="248"/>
    </location>
</feature>
<dbReference type="PANTHER" id="PTHR31061">
    <property type="entry name" value="LD22376P"/>
    <property type="match status" value="1"/>
</dbReference>
<keyword evidence="1" id="KW-0812">Transmembrane</keyword>
<proteinExistence type="predicted"/>
<keyword evidence="1" id="KW-0472">Membrane</keyword>
<feature type="transmembrane region" description="Helical" evidence="1">
    <location>
        <begin position="121"/>
        <end position="139"/>
    </location>
</feature>
<keyword evidence="3" id="KW-1185">Reference proteome</keyword>
<evidence type="ECO:0000313" key="3">
    <source>
        <dbReference type="Proteomes" id="UP001209317"/>
    </source>
</evidence>
<comment type="caution">
    <text evidence="2">The sequence shown here is derived from an EMBL/GenBank/DDBJ whole genome shotgun (WGS) entry which is preliminary data.</text>
</comment>
<feature type="transmembrane region" description="Helical" evidence="1">
    <location>
        <begin position="144"/>
        <end position="163"/>
    </location>
</feature>
<feature type="transmembrane region" description="Helical" evidence="1">
    <location>
        <begin position="12"/>
        <end position="29"/>
    </location>
</feature>
<feature type="transmembrane region" description="Helical" evidence="1">
    <location>
        <begin position="198"/>
        <end position="218"/>
    </location>
</feature>
<protein>
    <submittedName>
        <fullName evidence="2">DUF5009 domain-containing protein</fullName>
    </submittedName>
</protein>